<evidence type="ECO:0000313" key="2">
    <source>
        <dbReference type="Proteomes" id="UP000887563"/>
    </source>
</evidence>
<dbReference type="Proteomes" id="UP000887563">
    <property type="component" value="Unplaced"/>
</dbReference>
<feature type="region of interest" description="Disordered" evidence="1">
    <location>
        <begin position="38"/>
        <end position="59"/>
    </location>
</feature>
<dbReference type="WBParaSite" id="Minc3s00196g07288">
    <property type="protein sequence ID" value="Minc3s00196g07288"/>
    <property type="gene ID" value="Minc3s00196g07288"/>
</dbReference>
<reference evidence="3" key="1">
    <citation type="submission" date="2022-11" db="UniProtKB">
        <authorList>
            <consortium name="WormBaseParasite"/>
        </authorList>
    </citation>
    <scope>IDENTIFICATION</scope>
</reference>
<name>A0A914L0P2_MELIC</name>
<feature type="compositionally biased region" description="Polar residues" evidence="1">
    <location>
        <begin position="46"/>
        <end position="59"/>
    </location>
</feature>
<sequence length="76" mass="8155">MALTATSTLFFSTATGRTSITTSKTKSIKIVGYSRSRGVSHISSSTDTPCTSMSNSHNPASCVRCVHARSRRTKRS</sequence>
<accession>A0A914L0P2</accession>
<organism evidence="2 3">
    <name type="scientific">Meloidogyne incognita</name>
    <name type="common">Southern root-knot nematode worm</name>
    <name type="synonym">Oxyuris incognita</name>
    <dbReference type="NCBI Taxonomy" id="6306"/>
    <lineage>
        <taxon>Eukaryota</taxon>
        <taxon>Metazoa</taxon>
        <taxon>Ecdysozoa</taxon>
        <taxon>Nematoda</taxon>
        <taxon>Chromadorea</taxon>
        <taxon>Rhabditida</taxon>
        <taxon>Tylenchina</taxon>
        <taxon>Tylenchomorpha</taxon>
        <taxon>Tylenchoidea</taxon>
        <taxon>Meloidogynidae</taxon>
        <taxon>Meloidogyninae</taxon>
        <taxon>Meloidogyne</taxon>
        <taxon>Meloidogyne incognita group</taxon>
    </lineage>
</organism>
<proteinExistence type="predicted"/>
<dbReference type="AlphaFoldDB" id="A0A914L0P2"/>
<evidence type="ECO:0000313" key="3">
    <source>
        <dbReference type="WBParaSite" id="Minc3s00196g07288"/>
    </source>
</evidence>
<keyword evidence="2" id="KW-1185">Reference proteome</keyword>
<evidence type="ECO:0000256" key="1">
    <source>
        <dbReference type="SAM" id="MobiDB-lite"/>
    </source>
</evidence>
<protein>
    <submittedName>
        <fullName evidence="3">Candidate secreted effector</fullName>
    </submittedName>
</protein>